<feature type="transmembrane region" description="Helical" evidence="5">
    <location>
        <begin position="341"/>
        <end position="360"/>
    </location>
</feature>
<feature type="transmembrane region" description="Helical" evidence="5">
    <location>
        <begin position="312"/>
        <end position="334"/>
    </location>
</feature>
<feature type="transmembrane region" description="Helical" evidence="5">
    <location>
        <begin position="31"/>
        <end position="53"/>
    </location>
</feature>
<dbReference type="PANTHER" id="PTHR37958">
    <property type="entry name" value="SODIUM-POTASSIUM/PROTON ANTIPORTER CHAA"/>
    <property type="match status" value="1"/>
</dbReference>
<protein>
    <recommendedName>
        <fullName evidence="6">Sodium/calcium exchanger membrane region domain-containing protein</fullName>
    </recommendedName>
</protein>
<evidence type="ECO:0000313" key="8">
    <source>
        <dbReference type="Proteomes" id="UP000606490"/>
    </source>
</evidence>
<feature type="transmembrane region" description="Helical" evidence="5">
    <location>
        <begin position="133"/>
        <end position="154"/>
    </location>
</feature>
<dbReference type="InterPro" id="IPR004837">
    <property type="entry name" value="NaCa_Exmemb"/>
</dbReference>
<feature type="transmembrane region" description="Helical" evidence="5">
    <location>
        <begin position="284"/>
        <end position="306"/>
    </location>
</feature>
<feature type="transmembrane region" description="Helical" evidence="5">
    <location>
        <begin position="100"/>
        <end position="121"/>
    </location>
</feature>
<sequence>MMVLRLIAGWGSVGAFQIFGAGWLGGLADPMLAALLFAWLLGVIIWLAFGVVHEAEDLAHRLGEPYGTLILTLSIVIIEVALIAAVMLGAQEAPTLGRDTMFAVLMIVLNGVVGLGLLLGGQRHMEQSHNLRGAAAYLSVIIPLTIIALVLPNFTSSTPDGTLTGLQAGFFSLFTLVLYGIFILLQTGRHRGHFMDAEEEAENAPPAPPPQGSTWPHLALLLANILPIVILAKSLAKVLDYGIAVLGAPPALGGVLIAMVVFTPEGISALRAITANQLTRAVNLCLGAATSTLGLTVPAVLVIGLATGQPVVLGLAPAGMVVLVTTLILSALTFSRPRTTTLEGAVHLTLFAVFLVLIFSP</sequence>
<evidence type="ECO:0000256" key="4">
    <source>
        <dbReference type="ARBA" id="ARBA00023136"/>
    </source>
</evidence>
<feature type="transmembrane region" description="Helical" evidence="5">
    <location>
        <begin position="65"/>
        <end position="88"/>
    </location>
</feature>
<keyword evidence="4 5" id="KW-0472">Membrane</keyword>
<feature type="transmembrane region" description="Helical" evidence="5">
    <location>
        <begin position="242"/>
        <end position="263"/>
    </location>
</feature>
<reference evidence="7 8" key="1">
    <citation type="submission" date="2021-01" db="EMBL/GenBank/DDBJ databases">
        <title>Belnapia mucosa sp. nov. and Belnapia arida sp. nov., isolated from the Tabernas Desert (Almeria, Spain).</title>
        <authorList>
            <person name="Molina-Menor E."/>
            <person name="Vidal-Verdu A."/>
            <person name="Calonge A."/>
            <person name="Satari L."/>
            <person name="Pereto Magraner J."/>
            <person name="Porcar Miralles M."/>
        </authorList>
    </citation>
    <scope>NUCLEOTIDE SEQUENCE [LARGE SCALE GENOMIC DNA]</scope>
    <source>
        <strain evidence="7 8">T6</strain>
    </source>
</reference>
<feature type="domain" description="Sodium/calcium exchanger membrane region" evidence="6">
    <location>
        <begin position="218"/>
        <end position="359"/>
    </location>
</feature>
<dbReference type="Proteomes" id="UP000606490">
    <property type="component" value="Unassembled WGS sequence"/>
</dbReference>
<name>A0ABS1VA72_9PROT</name>
<evidence type="ECO:0000256" key="2">
    <source>
        <dbReference type="ARBA" id="ARBA00022692"/>
    </source>
</evidence>
<keyword evidence="3 5" id="KW-1133">Transmembrane helix</keyword>
<dbReference type="RefSeq" id="WP_202828307.1">
    <property type="nucleotide sequence ID" value="NZ_JAEUXJ010000016.1"/>
</dbReference>
<evidence type="ECO:0000256" key="1">
    <source>
        <dbReference type="ARBA" id="ARBA00004141"/>
    </source>
</evidence>
<evidence type="ECO:0000259" key="6">
    <source>
        <dbReference type="Pfam" id="PF01699"/>
    </source>
</evidence>
<accession>A0ABS1VA72</accession>
<proteinExistence type="predicted"/>
<organism evidence="7 8">
    <name type="scientific">Belnapia mucosa</name>
    <dbReference type="NCBI Taxonomy" id="2804532"/>
    <lineage>
        <taxon>Bacteria</taxon>
        <taxon>Pseudomonadati</taxon>
        <taxon>Pseudomonadota</taxon>
        <taxon>Alphaproteobacteria</taxon>
        <taxon>Acetobacterales</taxon>
        <taxon>Roseomonadaceae</taxon>
        <taxon>Belnapia</taxon>
    </lineage>
</organism>
<feature type="domain" description="Sodium/calcium exchanger membrane region" evidence="6">
    <location>
        <begin position="33"/>
        <end position="187"/>
    </location>
</feature>
<evidence type="ECO:0000256" key="5">
    <source>
        <dbReference type="SAM" id="Phobius"/>
    </source>
</evidence>
<comment type="caution">
    <text evidence="7">The sequence shown here is derived from an EMBL/GenBank/DDBJ whole genome shotgun (WGS) entry which is preliminary data.</text>
</comment>
<evidence type="ECO:0000313" key="7">
    <source>
        <dbReference type="EMBL" id="MBL6458567.1"/>
    </source>
</evidence>
<comment type="subcellular location">
    <subcellularLocation>
        <location evidence="1">Membrane</location>
        <topology evidence="1">Multi-pass membrane protein</topology>
    </subcellularLocation>
</comment>
<keyword evidence="8" id="KW-1185">Reference proteome</keyword>
<dbReference type="PANTHER" id="PTHR37958:SF1">
    <property type="entry name" value="SODIUM-POTASSIUM_PROTON ANTIPORTER CHAA"/>
    <property type="match status" value="1"/>
</dbReference>
<keyword evidence="2 5" id="KW-0812">Transmembrane</keyword>
<evidence type="ECO:0000256" key="3">
    <source>
        <dbReference type="ARBA" id="ARBA00022989"/>
    </source>
</evidence>
<dbReference type="EMBL" id="JAEUXJ010000016">
    <property type="protein sequence ID" value="MBL6458567.1"/>
    <property type="molecule type" value="Genomic_DNA"/>
</dbReference>
<gene>
    <name evidence="7" type="ORF">JMJ55_24830</name>
</gene>
<dbReference type="Pfam" id="PF01699">
    <property type="entry name" value="Na_Ca_ex"/>
    <property type="match status" value="2"/>
</dbReference>
<feature type="transmembrane region" description="Helical" evidence="5">
    <location>
        <begin position="218"/>
        <end position="236"/>
    </location>
</feature>
<dbReference type="InterPro" id="IPR052946">
    <property type="entry name" value="Alkaline_pH_Ca-Antiporter"/>
</dbReference>
<feature type="transmembrane region" description="Helical" evidence="5">
    <location>
        <begin position="166"/>
        <end position="185"/>
    </location>
</feature>